<dbReference type="EMBL" id="SGPL01001127">
    <property type="protein sequence ID" value="THH04627.1"/>
    <property type="molecule type" value="Genomic_DNA"/>
</dbReference>
<protein>
    <recommendedName>
        <fullName evidence="3">Reverse transcriptase Ty1/copia-type domain-containing protein</fullName>
    </recommendedName>
</protein>
<dbReference type="AlphaFoldDB" id="A0A4S4L0Q4"/>
<reference evidence="1 2" key="1">
    <citation type="submission" date="2019-02" db="EMBL/GenBank/DDBJ databases">
        <title>Genome sequencing of the rare red list fungi Bondarzewia mesenterica.</title>
        <authorList>
            <person name="Buettner E."/>
            <person name="Kellner H."/>
        </authorList>
    </citation>
    <scope>NUCLEOTIDE SEQUENCE [LARGE SCALE GENOMIC DNA]</scope>
    <source>
        <strain evidence="1 2">DSM 108281</strain>
    </source>
</reference>
<evidence type="ECO:0000313" key="1">
    <source>
        <dbReference type="EMBL" id="THH04627.1"/>
    </source>
</evidence>
<keyword evidence="2" id="KW-1185">Reference proteome</keyword>
<dbReference type="Proteomes" id="UP000310158">
    <property type="component" value="Unassembled WGS sequence"/>
</dbReference>
<evidence type="ECO:0008006" key="3">
    <source>
        <dbReference type="Google" id="ProtNLM"/>
    </source>
</evidence>
<gene>
    <name evidence="1" type="ORF">EW146_g10131</name>
</gene>
<name>A0A4S4L0Q4_9AGAM</name>
<organism evidence="1 2">
    <name type="scientific">Bondarzewia mesenterica</name>
    <dbReference type="NCBI Taxonomy" id="1095465"/>
    <lineage>
        <taxon>Eukaryota</taxon>
        <taxon>Fungi</taxon>
        <taxon>Dikarya</taxon>
        <taxon>Basidiomycota</taxon>
        <taxon>Agaricomycotina</taxon>
        <taxon>Agaricomycetes</taxon>
        <taxon>Russulales</taxon>
        <taxon>Bondarzewiaceae</taxon>
        <taxon>Bondarzewia</taxon>
    </lineage>
</organism>
<accession>A0A4S4L0Q4</accession>
<dbReference type="PANTHER" id="PTHR11439">
    <property type="entry name" value="GAG-POL-RELATED RETROTRANSPOSON"/>
    <property type="match status" value="1"/>
</dbReference>
<dbReference type="OrthoDB" id="3344688at2759"/>
<evidence type="ECO:0000313" key="2">
    <source>
        <dbReference type="Proteomes" id="UP000310158"/>
    </source>
</evidence>
<proteinExistence type="predicted"/>
<comment type="caution">
    <text evidence="1">The sequence shown here is derived from an EMBL/GenBank/DDBJ whole genome shotgun (WGS) entry which is preliminary data.</text>
</comment>
<sequence length="105" mass="11703">METHVHLSIALSPSSTTEIAAMHDVPYREAVGTVQWAALTTHPNISFTVSIIARFSSNPNPVHWDTIKRIFRYLKGTQDLWLSYGSKAKPLVGYTDVDGSMAEDR</sequence>